<reference evidence="2" key="1">
    <citation type="submission" date="2016-10" db="EMBL/GenBank/DDBJ databases">
        <authorList>
            <person name="Varghese N."/>
            <person name="Submissions S."/>
        </authorList>
    </citation>
    <scope>NUCLEOTIDE SEQUENCE [LARGE SCALE GENOMIC DNA]</scope>
    <source>
        <strain evidence="2">DSM 25055</strain>
    </source>
</reference>
<accession>A0A1H9EZ10</accession>
<organism evidence="1 2">
    <name type="scientific">Natrinema salaciae</name>
    <dbReference type="NCBI Taxonomy" id="1186196"/>
    <lineage>
        <taxon>Archaea</taxon>
        <taxon>Methanobacteriati</taxon>
        <taxon>Methanobacteriota</taxon>
        <taxon>Stenosarchaea group</taxon>
        <taxon>Halobacteria</taxon>
        <taxon>Halobacteriales</taxon>
        <taxon>Natrialbaceae</taxon>
        <taxon>Natrinema</taxon>
    </lineage>
</organism>
<evidence type="ECO:0000313" key="2">
    <source>
        <dbReference type="Proteomes" id="UP000199114"/>
    </source>
</evidence>
<evidence type="ECO:0000313" key="1">
    <source>
        <dbReference type="EMBL" id="SEQ30912.1"/>
    </source>
</evidence>
<dbReference type="Proteomes" id="UP000199114">
    <property type="component" value="Unassembled WGS sequence"/>
</dbReference>
<keyword evidence="2" id="KW-1185">Reference proteome</keyword>
<proteinExistence type="predicted"/>
<dbReference type="STRING" id="1186196.SAMN04489841_1422"/>
<gene>
    <name evidence="1" type="ORF">SAMN04489841_1422</name>
</gene>
<name>A0A1H9EZ10_9EURY</name>
<sequence>MPPWYATEVLADSESLTADDPVSAIVSKFRSPVVCVALEDLEGSADDTITIEFEGTAGTYEADNRTLSETQSYTVDIPQCESVSVTSSNGVTYSIEVRANPE</sequence>
<dbReference type="EMBL" id="FOFD01000002">
    <property type="protein sequence ID" value="SEQ30912.1"/>
    <property type="molecule type" value="Genomic_DNA"/>
</dbReference>
<protein>
    <submittedName>
        <fullName evidence="1">Uncharacterized protein</fullName>
    </submittedName>
</protein>
<dbReference type="AlphaFoldDB" id="A0A1H9EZ10"/>